<evidence type="ECO:0000313" key="2">
    <source>
        <dbReference type="Proteomes" id="UP000504607"/>
    </source>
</evidence>
<feature type="transmembrane region" description="Helical" evidence="1">
    <location>
        <begin position="464"/>
        <end position="491"/>
    </location>
</feature>
<proteinExistence type="predicted"/>
<organism evidence="2 3">
    <name type="scientific">Elaeis guineensis var. tenera</name>
    <name type="common">Oil palm</name>
    <dbReference type="NCBI Taxonomy" id="51953"/>
    <lineage>
        <taxon>Eukaryota</taxon>
        <taxon>Viridiplantae</taxon>
        <taxon>Streptophyta</taxon>
        <taxon>Embryophyta</taxon>
        <taxon>Tracheophyta</taxon>
        <taxon>Spermatophyta</taxon>
        <taxon>Magnoliopsida</taxon>
        <taxon>Liliopsida</taxon>
        <taxon>Arecaceae</taxon>
        <taxon>Arecoideae</taxon>
        <taxon>Cocoseae</taxon>
        <taxon>Elaeidinae</taxon>
        <taxon>Elaeis</taxon>
    </lineage>
</organism>
<keyword evidence="1" id="KW-1133">Transmembrane helix</keyword>
<dbReference type="Proteomes" id="UP000504607">
    <property type="component" value="Chromosome 2"/>
</dbReference>
<name>A0A6I9QMI3_ELAGV</name>
<dbReference type="InterPro" id="IPR004158">
    <property type="entry name" value="DUF247_pln"/>
</dbReference>
<dbReference type="Pfam" id="PF03140">
    <property type="entry name" value="DUF247"/>
    <property type="match status" value="1"/>
</dbReference>
<dbReference type="OrthoDB" id="1936937at2759"/>
<evidence type="ECO:0000256" key="1">
    <source>
        <dbReference type="SAM" id="Phobius"/>
    </source>
</evidence>
<keyword evidence="1" id="KW-0472">Membrane</keyword>
<protein>
    <submittedName>
        <fullName evidence="3">UPF0481 protein At3g47200-like</fullName>
    </submittedName>
</protein>
<dbReference type="AlphaFoldDB" id="A0A6I9QMI3"/>
<dbReference type="PANTHER" id="PTHR31170:SF25">
    <property type="entry name" value="BNAA09G04570D PROTEIN"/>
    <property type="match status" value="1"/>
</dbReference>
<dbReference type="RefSeq" id="XP_010911909.3">
    <property type="nucleotide sequence ID" value="XM_010913607.3"/>
</dbReference>
<accession>A0A6I9QMI3</accession>
<keyword evidence="1" id="KW-0812">Transmembrane</keyword>
<evidence type="ECO:0000313" key="3">
    <source>
        <dbReference type="RefSeq" id="XP_010911909.3"/>
    </source>
</evidence>
<reference evidence="3" key="1">
    <citation type="submission" date="2025-08" db="UniProtKB">
        <authorList>
            <consortium name="RefSeq"/>
        </authorList>
    </citation>
    <scope>IDENTIFICATION</scope>
</reference>
<sequence>MDDKKKEKTGWINEVREKVNSSCLMDHWSNPCTTIFKVPQHIRQLDDKAYDPVVASFGPFHHERFDNSYWGPTMQDHKWRCVRYFLSCHGSRESQLLHRCLSELKEQDSKVRSCYSQEFSTLDAQNMALIMLLDGCFIIYLMLKMKESTDQAREGEVVLNIEGKKKLPEYPTVAGLFTLDLVVHDLLKLENQIPFFIIELLFNHLNPCEDRNIGLVKLALRLFKDIHPKKSKSFMERPPSEYHHLLHLFYSSRIPSKLEKGEPATESKMSEGKKVDMKSECKKAEAISKPEWIPSATELDRAGVKFKKNESADGFLNITFGQRRMKITPLLCLLKLYLIFRSGRMEIPPLRIYDYTGPLFRNLIAFEQCYYNTKMYITIYALFMDCIIDKAEDVRLLHLVGILEHKLSSDQAVAELFNKLGCHIHFVSKKNYLANQIERVNKFYDSSWHKWLAALRRDYLRNPWAIISVLAAMFLLLLTVEQAIFAALSYFHPS</sequence>
<keyword evidence="2" id="KW-1185">Reference proteome</keyword>
<dbReference type="PANTHER" id="PTHR31170">
    <property type="entry name" value="BNAC04G53230D PROTEIN"/>
    <property type="match status" value="1"/>
</dbReference>
<dbReference type="InParanoid" id="A0A6I9QMI3"/>
<gene>
    <name evidence="3" type="primary">LOC105037964</name>
</gene>